<dbReference type="InterPro" id="IPR043451">
    <property type="entry name" value="Myocardin-like"/>
</dbReference>
<feature type="region of interest" description="Disordered" evidence="14">
    <location>
        <begin position="392"/>
        <end position="440"/>
    </location>
</feature>
<accession>A0A851IXV6</accession>
<dbReference type="PANTHER" id="PTHR22793">
    <property type="entry name" value="MYOCARDIN-RELATED TRANSCRIPTION FACTOR-RELATED"/>
    <property type="match status" value="1"/>
</dbReference>
<evidence type="ECO:0000256" key="13">
    <source>
        <dbReference type="SAM" id="Coils"/>
    </source>
</evidence>
<feature type="region of interest" description="Disordered" evidence="14">
    <location>
        <begin position="571"/>
        <end position="641"/>
    </location>
</feature>
<feature type="compositionally biased region" description="Low complexity" evidence="14">
    <location>
        <begin position="607"/>
        <end position="621"/>
    </location>
</feature>
<feature type="repeat" description="RPEL" evidence="12">
    <location>
        <begin position="4"/>
        <end position="29"/>
    </location>
</feature>
<evidence type="ECO:0000256" key="7">
    <source>
        <dbReference type="ARBA" id="ARBA00023159"/>
    </source>
</evidence>
<feature type="repeat" description="RPEL" evidence="12">
    <location>
        <begin position="48"/>
        <end position="73"/>
    </location>
</feature>
<comment type="caution">
    <text evidence="16">The sequence shown here is derived from an EMBL/GenBank/DDBJ whole genome shotgun (WGS) entry which is preliminary data.</text>
</comment>
<dbReference type="SMART" id="SM00707">
    <property type="entry name" value="RPEL"/>
    <property type="match status" value="2"/>
</dbReference>
<feature type="non-terminal residue" evidence="16">
    <location>
        <position position="926"/>
    </location>
</feature>
<dbReference type="InterPro" id="IPR004018">
    <property type="entry name" value="RPEL_repeat"/>
</dbReference>
<keyword evidence="17" id="KW-1185">Reference proteome</keyword>
<evidence type="ECO:0000256" key="10">
    <source>
        <dbReference type="ARBA" id="ARBA00057404"/>
    </source>
</evidence>
<feature type="compositionally biased region" description="Low complexity" evidence="14">
    <location>
        <begin position="392"/>
        <end position="402"/>
    </location>
</feature>
<dbReference type="InterPro" id="IPR003034">
    <property type="entry name" value="SAP_dom"/>
</dbReference>
<reference evidence="16" key="1">
    <citation type="submission" date="2019-09" db="EMBL/GenBank/DDBJ databases">
        <title>Bird 10,000 Genomes (B10K) Project - Family phase.</title>
        <authorList>
            <person name="Zhang G."/>
        </authorList>
    </citation>
    <scope>NUCLEOTIDE SEQUENCE</scope>
    <source>
        <strain evidence="16">B10K-DU-001-63</strain>
        <tissue evidence="16">Muscle</tissue>
    </source>
</reference>
<dbReference type="Gene3D" id="1.10.720.30">
    <property type="entry name" value="SAP domain"/>
    <property type="match status" value="1"/>
</dbReference>
<feature type="compositionally biased region" description="Polar residues" evidence="14">
    <location>
        <begin position="403"/>
        <end position="426"/>
    </location>
</feature>
<dbReference type="InterPro" id="IPR036361">
    <property type="entry name" value="SAP_dom_sf"/>
</dbReference>
<feature type="non-terminal residue" evidence="16">
    <location>
        <position position="1"/>
    </location>
</feature>
<feature type="compositionally biased region" description="Polar residues" evidence="14">
    <location>
        <begin position="571"/>
        <end position="582"/>
    </location>
</feature>
<keyword evidence="8" id="KW-0804">Transcription</keyword>
<comment type="function">
    <text evidence="10">Smooth muscle cells (SM) and cardiac muscle cells-specific transcriptional factor which uses the canonical single or multiple CArG boxes DNA sequence. Acts as a cofactor of serum response factor (SRF) with the potential to modulate SRF-target genes. Plays a crucial role in cardiogenesis, urinary bladder development, and differentiation of the smooth muscle cell lineage (myogenesis). Positively regulates the transcription of genes involved in vascular smooth muscle contraction.</text>
</comment>
<dbReference type="Pfam" id="PF02037">
    <property type="entry name" value="SAP"/>
    <property type="match status" value="1"/>
</dbReference>
<dbReference type="SUPFAM" id="SSF68906">
    <property type="entry name" value="SAP domain"/>
    <property type="match status" value="1"/>
</dbReference>
<feature type="coiled-coil region" evidence="13">
    <location>
        <begin position="463"/>
        <end position="497"/>
    </location>
</feature>
<keyword evidence="5" id="KW-0805">Transcription regulation</keyword>
<comment type="subcellular location">
    <subcellularLocation>
        <location evidence="1">Nucleus</location>
    </subcellularLocation>
</comment>
<feature type="compositionally biased region" description="Basic residues" evidence="14">
    <location>
        <begin position="185"/>
        <end position="202"/>
    </location>
</feature>
<keyword evidence="2" id="KW-0597">Phosphoprotein</keyword>
<evidence type="ECO:0000256" key="6">
    <source>
        <dbReference type="ARBA" id="ARBA00023054"/>
    </source>
</evidence>
<evidence type="ECO:0000256" key="14">
    <source>
        <dbReference type="SAM" id="MobiDB-lite"/>
    </source>
</evidence>
<dbReference type="Proteomes" id="UP000660704">
    <property type="component" value="Unassembled WGS sequence"/>
</dbReference>
<feature type="region of interest" description="Disordered" evidence="14">
    <location>
        <begin position="116"/>
        <end position="219"/>
    </location>
</feature>
<dbReference type="EMBL" id="WBMY01002444">
    <property type="protein sequence ID" value="NXB70860.1"/>
    <property type="molecule type" value="Genomic_DNA"/>
</dbReference>
<keyword evidence="6 13" id="KW-0175">Coiled coil</keyword>
<keyword evidence="4" id="KW-0832">Ubl conjugation</keyword>
<feature type="region of interest" description="Disordered" evidence="14">
    <location>
        <begin position="256"/>
        <end position="287"/>
    </location>
</feature>
<dbReference type="GO" id="GO:0005634">
    <property type="term" value="C:nucleus"/>
    <property type="evidence" value="ECO:0007669"/>
    <property type="project" value="UniProtKB-SubCell"/>
</dbReference>
<feature type="domain" description="SAP" evidence="15">
    <location>
        <begin position="309"/>
        <end position="343"/>
    </location>
</feature>
<dbReference type="GO" id="GO:0045944">
    <property type="term" value="P:positive regulation of transcription by RNA polymerase II"/>
    <property type="evidence" value="ECO:0007669"/>
    <property type="project" value="UniProtKB-ARBA"/>
</dbReference>
<evidence type="ECO:0000256" key="3">
    <source>
        <dbReference type="ARBA" id="ARBA00022737"/>
    </source>
</evidence>
<dbReference type="AlphaFoldDB" id="A0A851IXV6"/>
<dbReference type="SMART" id="SM00513">
    <property type="entry name" value="SAP"/>
    <property type="match status" value="1"/>
</dbReference>
<feature type="compositionally biased region" description="Polar residues" evidence="14">
    <location>
        <begin position="261"/>
        <end position="271"/>
    </location>
</feature>
<dbReference type="GO" id="GO:0051147">
    <property type="term" value="P:regulation of muscle cell differentiation"/>
    <property type="evidence" value="ECO:0007669"/>
    <property type="project" value="UniProtKB-ARBA"/>
</dbReference>
<evidence type="ECO:0000256" key="5">
    <source>
        <dbReference type="ARBA" id="ARBA00023015"/>
    </source>
</evidence>
<sequence length="926" mass="99562">QTEDYLKHKIRSRPERSDLVNMHILQDSAAEGSIQSTQMKLKRARLADDLNEKIALRPGPLELVEKNIIPVDSAVKEAIKGSDSERECCVDWDALHLLWGLGTTWGEEPGYHSPCPGWTAPGSGPTAPLTSLLQDRPPSADGHAPDTAPGQGSQCDRPKQAAGQESPTLPVPSAVKSKSSSDSKNRHKKPKDTKPKVKKLKYHQYIPPDQKAEKSPPPMDSAYARLLQQQQLFLQLQILSQQQQQQQQQQHFNYPGMHQGQLKQSNEQMVKSSNSSSASGNTPLSPVKTTFSGQTCVSSMKPGPLPSNLDDLKVSELRQQLRIRGLPVSGTKTALMERLRPFQECSSSAVPSFSEITTVTFPVTPTSTLSSYQSQSSSSLLSNGFYHFGSTSSTPPISPASSDLSVSGSLPDTFNDGPMSSPQFGLQPSPVHGSAEESLMSSMNGGSIQLELEGIDTEKDKMLVEKQKVINELTWKLQQEQRQVEELRMQLQKRKRSNGLEEKQQPAQPFFGVPIKQENTVSSCPFASKQMALKGQAGSSDKLSNCGVPPVPHIVNSHCLEPAGQSTITSSTFLSPQCSPQHSPLGAAKSPQHISLPPSPNSHYLLPVSPEGRSGSPPGGSCLRTAPVSASPTPVAHAHTGEAFPLGPGLLPAPGAACEGAEDPGLPPCTDSLSLYFPMQMAAQSGQKFSISSPSFCKSSPALSEVKQPPPYEDAVKQQMTRSQQMDELLDVLIESGEIPANAKEDRSCLQKVPQIMVSAGSSGAPVPKGSAPFEPVSSAPLPFEHCPGSSDAHLEVLLNAHSPLGRVSEMALLKMGGEEPHYDGMMEGFSGKAADELLNSQEILQTPLSPMETQLSPSPAEGSGLQMSFTESPWETMEWLDLTPPSSATGFSSLTPAGPSIFNIDFLDVADLNLNTSMDLHLQQW</sequence>
<evidence type="ECO:0000256" key="8">
    <source>
        <dbReference type="ARBA" id="ARBA00023163"/>
    </source>
</evidence>
<dbReference type="GO" id="GO:0051145">
    <property type="term" value="P:smooth muscle cell differentiation"/>
    <property type="evidence" value="ECO:0007669"/>
    <property type="project" value="TreeGrafter"/>
</dbReference>
<keyword evidence="7" id="KW-0010">Activator</keyword>
<evidence type="ECO:0000256" key="1">
    <source>
        <dbReference type="ARBA" id="ARBA00004123"/>
    </source>
</evidence>
<evidence type="ECO:0000259" key="15">
    <source>
        <dbReference type="PROSITE" id="PS50800"/>
    </source>
</evidence>
<dbReference type="PROSITE" id="PS50800">
    <property type="entry name" value="SAP"/>
    <property type="match status" value="1"/>
</dbReference>
<organism evidence="16 17">
    <name type="scientific">Donacobius atricapilla</name>
    <dbReference type="NCBI Taxonomy" id="237420"/>
    <lineage>
        <taxon>Eukaryota</taxon>
        <taxon>Metazoa</taxon>
        <taxon>Chordata</taxon>
        <taxon>Craniata</taxon>
        <taxon>Vertebrata</taxon>
        <taxon>Euteleostomi</taxon>
        <taxon>Archelosauria</taxon>
        <taxon>Archosauria</taxon>
        <taxon>Dinosauria</taxon>
        <taxon>Saurischia</taxon>
        <taxon>Theropoda</taxon>
        <taxon>Coelurosauria</taxon>
        <taxon>Aves</taxon>
        <taxon>Neognathae</taxon>
        <taxon>Neoaves</taxon>
        <taxon>Telluraves</taxon>
        <taxon>Australaves</taxon>
        <taxon>Passeriformes</taxon>
        <taxon>Mimidae</taxon>
        <taxon>Donacobius</taxon>
    </lineage>
</organism>
<dbReference type="GO" id="GO:0055007">
    <property type="term" value="P:cardiac muscle cell differentiation"/>
    <property type="evidence" value="ECO:0007669"/>
    <property type="project" value="TreeGrafter"/>
</dbReference>
<dbReference type="Gene3D" id="6.10.150.10">
    <property type="match status" value="1"/>
</dbReference>
<evidence type="ECO:0000256" key="4">
    <source>
        <dbReference type="ARBA" id="ARBA00022843"/>
    </source>
</evidence>
<evidence type="ECO:0000313" key="17">
    <source>
        <dbReference type="Proteomes" id="UP000660704"/>
    </source>
</evidence>
<evidence type="ECO:0000313" key="16">
    <source>
        <dbReference type="EMBL" id="NXB70860.1"/>
    </source>
</evidence>
<dbReference type="Pfam" id="PF02755">
    <property type="entry name" value="RPEL"/>
    <property type="match status" value="2"/>
</dbReference>
<keyword evidence="9" id="KW-0539">Nucleus</keyword>
<dbReference type="GO" id="GO:0003713">
    <property type="term" value="F:transcription coactivator activity"/>
    <property type="evidence" value="ECO:0007669"/>
    <property type="project" value="TreeGrafter"/>
</dbReference>
<evidence type="ECO:0000256" key="11">
    <source>
        <dbReference type="ARBA" id="ARBA00069373"/>
    </source>
</evidence>
<evidence type="ECO:0000256" key="12">
    <source>
        <dbReference type="PROSITE-ProRule" id="PRU00401"/>
    </source>
</evidence>
<dbReference type="FunFam" id="1.10.720.30:FF:000008">
    <property type="entry name" value="Myocardin"/>
    <property type="match status" value="1"/>
</dbReference>
<dbReference type="PROSITE" id="PS51073">
    <property type="entry name" value="RPEL"/>
    <property type="match status" value="2"/>
</dbReference>
<feature type="region of interest" description="Disordered" evidence="14">
    <location>
        <begin position="700"/>
        <end position="719"/>
    </location>
</feature>
<evidence type="ECO:0000256" key="9">
    <source>
        <dbReference type="ARBA" id="ARBA00023242"/>
    </source>
</evidence>
<gene>
    <name evidence="16" type="primary">Myocd</name>
    <name evidence="16" type="ORF">DONATR_R08896</name>
</gene>
<dbReference type="PANTHER" id="PTHR22793:SF11">
    <property type="entry name" value="MYOCARDIN"/>
    <property type="match status" value="1"/>
</dbReference>
<keyword evidence="3" id="KW-0677">Repeat</keyword>
<proteinExistence type="predicted"/>
<evidence type="ECO:0000256" key="2">
    <source>
        <dbReference type="ARBA" id="ARBA00022553"/>
    </source>
</evidence>
<protein>
    <recommendedName>
        <fullName evidence="11">Myocardin</fullName>
    </recommendedName>
</protein>
<name>A0A851IXV6_9PASS</name>